<reference evidence="4 5" key="1">
    <citation type="submission" date="2017-01" db="EMBL/GenBank/DDBJ databases">
        <title>The recent genome duplication of the halophilic yeast Hortaea werneckii: insights from long-read sequencing.</title>
        <authorList>
            <person name="Sinha S."/>
            <person name="Flibotte S."/>
            <person name="Neira M."/>
            <person name="Lenassi M."/>
            <person name="Gostincar C."/>
            <person name="Stajich J.E."/>
            <person name="Nislow C.E."/>
        </authorList>
    </citation>
    <scope>NUCLEOTIDE SEQUENCE [LARGE SCALE GENOMIC DNA]</scope>
    <source>
        <strain evidence="4 5">EXF-2000</strain>
    </source>
</reference>
<dbReference type="Pfam" id="PF12247">
    <property type="entry name" value="MKT1_N"/>
    <property type="match status" value="1"/>
</dbReference>
<dbReference type="Pfam" id="PF12246">
    <property type="entry name" value="MKT1_C"/>
    <property type="match status" value="1"/>
</dbReference>
<evidence type="ECO:0000256" key="1">
    <source>
        <dbReference type="ARBA" id="ARBA00022845"/>
    </source>
</evidence>
<protein>
    <recommendedName>
        <fullName evidence="3">XPG-I domain-containing protein</fullName>
    </recommendedName>
</protein>
<accession>A0A1Z5SXS7</accession>
<name>A0A1Z5SXS7_HORWE</name>
<dbReference type="PANTHER" id="PTHR11081:SF32">
    <property type="entry name" value="POST-TRANSCRIPTIONAL REGULATOR MKT1"/>
    <property type="match status" value="1"/>
</dbReference>
<gene>
    <name evidence="4" type="ORF">BTJ68_11907</name>
</gene>
<evidence type="ECO:0000259" key="3">
    <source>
        <dbReference type="SMART" id="SM00484"/>
    </source>
</evidence>
<sequence>MAASFTDYITTHNLQTWGSLSEFTGTRLAIDAEDYLHTLLTNPQTREPLLPALGGLPFALQKHVDESLQGFKDAGIDVVWVFNGLQSASQSGETADEWRKASEGLSHAWRVYDEGKGDEAVVAFGKSCTYKTAHITRSLLSHLHDKSQSILVAPYTAAAQCVYLESSAHVDAIAGSASALIFGAERVITTFDFSSQRIAWVELRTLSGKFMLNKPAFEDLMLLSGCVDILLPCLPELEPQDGITRIQSARAMLTRFRDDGHAAAFSVAQNSQMARPPTADPTPTPAMQYLDSFRRAKYAIRHAVHLTHEGHVTPFAAEKLPNDAHDFVGQRLPEEVYYYLSRGLIGPRVLNWRTSMNVTETPPLDGLGVGAYRDVVRGKGMSGLRAQALALLTKSLHRYYQKTDVDLVCWFNEADKRPLSIPDLSEPSANADTWHVKETSLPKVSSAGSASTQLNPMNTPILYAISSLGEETAAKTTKTPRTDSSTLSSPTELIANTTWRFLHDRGYINPDHSLSAWGKALKTSLDYAQRHNLLSKATSPTEIEEALLMAYELLRLEILTTKLLFPTAQLSGAPLRGTETDKANTLLISRVASLGLFKHAAIGYTGPLSRHLLAYQQLTSLLRSGLRDLLEMHAANIFLSGSADRKTAGSPTVLTEVGSKLPLARDPDLGLSLVVKSYLDELSNEPERRSDIRAWFNHAEDVEGDLGKCWGLWEAINVGVQAADSSVVNNETRKMFATADEWLKGKRAIAAAAGGSEGKESVGVNGTS</sequence>
<dbReference type="Gene3D" id="3.40.50.1010">
    <property type="entry name" value="5'-nuclease"/>
    <property type="match status" value="1"/>
</dbReference>
<keyword evidence="1" id="KW-0810">Translation regulation</keyword>
<dbReference type="Pfam" id="PF00867">
    <property type="entry name" value="XPG_I"/>
    <property type="match status" value="1"/>
</dbReference>
<dbReference type="GO" id="GO:0017108">
    <property type="term" value="F:5'-flap endonuclease activity"/>
    <property type="evidence" value="ECO:0007669"/>
    <property type="project" value="TreeGrafter"/>
</dbReference>
<dbReference type="CDD" id="cd09858">
    <property type="entry name" value="PIN_MKT1"/>
    <property type="match status" value="1"/>
</dbReference>
<dbReference type="Proteomes" id="UP000194280">
    <property type="component" value="Unassembled WGS sequence"/>
</dbReference>
<evidence type="ECO:0000313" key="5">
    <source>
        <dbReference type="Proteomes" id="UP000194280"/>
    </source>
</evidence>
<dbReference type="STRING" id="1157616.A0A1Z5SXS7"/>
<dbReference type="OrthoDB" id="17262at2759"/>
<dbReference type="InParanoid" id="A0A1Z5SXS7"/>
<dbReference type="AlphaFoldDB" id="A0A1Z5SXS7"/>
<comment type="similarity">
    <text evidence="2">Belongs to the XPG/RAD2 endonuclease family.</text>
</comment>
<dbReference type="GO" id="GO:0006417">
    <property type="term" value="P:regulation of translation"/>
    <property type="evidence" value="ECO:0007669"/>
    <property type="project" value="UniProtKB-KW"/>
</dbReference>
<feature type="domain" description="XPG-I" evidence="3">
    <location>
        <begin position="146"/>
        <end position="212"/>
    </location>
</feature>
<evidence type="ECO:0000256" key="2">
    <source>
        <dbReference type="ARBA" id="ARBA00024023"/>
    </source>
</evidence>
<dbReference type="VEuPathDB" id="FungiDB:BTJ68_11907"/>
<keyword evidence="5" id="KW-1185">Reference proteome</keyword>
<comment type="caution">
    <text evidence="4">The sequence shown here is derived from an EMBL/GenBank/DDBJ whole genome shotgun (WGS) entry which is preliminary data.</text>
</comment>
<dbReference type="InterPro" id="IPR022040">
    <property type="entry name" value="MKT1_N"/>
</dbReference>
<dbReference type="InterPro" id="IPR006084">
    <property type="entry name" value="XPG/Rad2"/>
</dbReference>
<dbReference type="GO" id="GO:0006974">
    <property type="term" value="P:DNA damage response"/>
    <property type="evidence" value="ECO:0007669"/>
    <property type="project" value="UniProtKB-ARBA"/>
</dbReference>
<dbReference type="InterPro" id="IPR006086">
    <property type="entry name" value="XPG-I_dom"/>
</dbReference>
<proteinExistence type="inferred from homology"/>
<dbReference type="InterPro" id="IPR022039">
    <property type="entry name" value="MKT1_C"/>
</dbReference>
<evidence type="ECO:0000313" key="4">
    <source>
        <dbReference type="EMBL" id="OTA25763.1"/>
    </source>
</evidence>
<dbReference type="SMART" id="SM00484">
    <property type="entry name" value="XPGI"/>
    <property type="match status" value="1"/>
</dbReference>
<dbReference type="FunCoup" id="A0A1Z5SXS7">
    <property type="interactions" value="621"/>
</dbReference>
<dbReference type="SUPFAM" id="SSF88723">
    <property type="entry name" value="PIN domain-like"/>
    <property type="match status" value="1"/>
</dbReference>
<dbReference type="InterPro" id="IPR029060">
    <property type="entry name" value="PIN-like_dom_sf"/>
</dbReference>
<dbReference type="EMBL" id="MUNK01000197">
    <property type="protein sequence ID" value="OTA25763.1"/>
    <property type="molecule type" value="Genomic_DNA"/>
</dbReference>
<dbReference type="PANTHER" id="PTHR11081">
    <property type="entry name" value="FLAP ENDONUCLEASE FAMILY MEMBER"/>
    <property type="match status" value="1"/>
</dbReference>
<organism evidence="4 5">
    <name type="scientific">Hortaea werneckii EXF-2000</name>
    <dbReference type="NCBI Taxonomy" id="1157616"/>
    <lineage>
        <taxon>Eukaryota</taxon>
        <taxon>Fungi</taxon>
        <taxon>Dikarya</taxon>
        <taxon>Ascomycota</taxon>
        <taxon>Pezizomycotina</taxon>
        <taxon>Dothideomycetes</taxon>
        <taxon>Dothideomycetidae</taxon>
        <taxon>Mycosphaerellales</taxon>
        <taxon>Teratosphaeriaceae</taxon>
        <taxon>Hortaea</taxon>
    </lineage>
</organism>